<dbReference type="GeneID" id="88626009"/>
<evidence type="ECO:0000313" key="3">
    <source>
        <dbReference type="Proteomes" id="UP000008522"/>
    </source>
</evidence>
<evidence type="ECO:0000256" key="1">
    <source>
        <dbReference type="SAM" id="MobiDB-lite"/>
    </source>
</evidence>
<dbReference type="HOGENOM" id="CLU_147854_0_0_12"/>
<dbReference type="KEGG" id="bip:Bint_1553"/>
<dbReference type="Proteomes" id="UP000008522">
    <property type="component" value="Chromosome"/>
</dbReference>
<reference evidence="2 3" key="1">
    <citation type="journal article" date="2011" name="BMC Genomics">
        <title>Complete genome sequence of Brachyspira intermedia reveals unique genomic features in Brachyspira species and phage-mediated horizontal gene transfer.</title>
        <authorList>
            <person name="Hafstrom T."/>
            <person name="Jansson D.S."/>
            <person name="Segerman B."/>
        </authorList>
    </citation>
    <scope>NUCLEOTIDE SEQUENCE [LARGE SCALE GENOMIC DNA]</scope>
    <source>
        <strain evidence="3">ATCC 51140 / PWS/A</strain>
    </source>
</reference>
<gene>
    <name evidence="2" type="ordered locus">Bint_1553</name>
</gene>
<feature type="compositionally biased region" description="Acidic residues" evidence="1">
    <location>
        <begin position="96"/>
        <end position="110"/>
    </location>
</feature>
<dbReference type="AlphaFoldDB" id="G0EI13"/>
<evidence type="ECO:0000313" key="2">
    <source>
        <dbReference type="EMBL" id="AEM22172.1"/>
    </source>
</evidence>
<feature type="region of interest" description="Disordered" evidence="1">
    <location>
        <begin position="77"/>
        <end position="135"/>
    </location>
</feature>
<organism evidence="2 3">
    <name type="scientific">Brachyspira intermedia (strain ATCC 51140 / PWS/A)</name>
    <name type="common">Serpulina intermedia</name>
    <dbReference type="NCBI Taxonomy" id="1045858"/>
    <lineage>
        <taxon>Bacteria</taxon>
        <taxon>Pseudomonadati</taxon>
        <taxon>Spirochaetota</taxon>
        <taxon>Spirochaetia</taxon>
        <taxon>Brachyspirales</taxon>
        <taxon>Brachyspiraceae</taxon>
        <taxon>Brachyspira</taxon>
    </lineage>
</organism>
<dbReference type="EMBL" id="CP002874">
    <property type="protein sequence ID" value="AEM22172.1"/>
    <property type="molecule type" value="Genomic_DNA"/>
</dbReference>
<dbReference type="RefSeq" id="WP_014487998.1">
    <property type="nucleotide sequence ID" value="NC_017243.1"/>
</dbReference>
<feature type="compositionally biased region" description="Basic and acidic residues" evidence="1">
    <location>
        <begin position="111"/>
        <end position="128"/>
    </location>
</feature>
<name>G0EI13_BRAIP</name>
<protein>
    <submittedName>
        <fullName evidence="2">Uncharacterized protein</fullName>
    </submittedName>
</protein>
<dbReference type="PATRIC" id="fig|1045858.4.peg.1553"/>
<sequence>MRQHACGDRSRELENKITKGRKLSELTLEELKELKEITMLDNYDDCPPAAREDIQKEIDKRKNKTIGTTFEEQIKSNNEIIDFSEDENNSNYRIDEENEEDPLSSGVDEDNINRWDFDSDGDKVDSEGNKMLFAD</sequence>
<keyword evidence="3" id="KW-1185">Reference proteome</keyword>
<proteinExistence type="predicted"/>
<accession>G0EI13</accession>